<feature type="domain" description="STAS" evidence="7">
    <location>
        <begin position="559"/>
        <end position="683"/>
    </location>
</feature>
<proteinExistence type="predicted"/>
<feature type="region of interest" description="Disordered" evidence="5">
    <location>
        <begin position="723"/>
        <end position="760"/>
    </location>
</feature>
<dbReference type="FunFam" id="3.30.750.24:FF:000024">
    <property type="entry name" value="Sulfate permease 2"/>
    <property type="match status" value="1"/>
</dbReference>
<evidence type="ECO:0000259" key="7">
    <source>
        <dbReference type="PROSITE" id="PS50801"/>
    </source>
</evidence>
<keyword evidence="2 6" id="KW-0812">Transmembrane</keyword>
<evidence type="ECO:0000256" key="6">
    <source>
        <dbReference type="SAM" id="Phobius"/>
    </source>
</evidence>
<organism evidence="8 9">
    <name type="scientific">Trichoderma gamsii</name>
    <dbReference type="NCBI Taxonomy" id="398673"/>
    <lineage>
        <taxon>Eukaryota</taxon>
        <taxon>Fungi</taxon>
        <taxon>Dikarya</taxon>
        <taxon>Ascomycota</taxon>
        <taxon>Pezizomycotina</taxon>
        <taxon>Sordariomycetes</taxon>
        <taxon>Hypocreomycetidae</taxon>
        <taxon>Hypocreales</taxon>
        <taxon>Hypocreaceae</taxon>
        <taxon>Trichoderma</taxon>
    </lineage>
</organism>
<dbReference type="GO" id="GO:0008271">
    <property type="term" value="F:secondary active sulfate transmembrane transporter activity"/>
    <property type="evidence" value="ECO:0007669"/>
    <property type="project" value="InterPro"/>
</dbReference>
<dbReference type="Gene3D" id="3.30.750.24">
    <property type="entry name" value="STAS domain"/>
    <property type="match status" value="1"/>
</dbReference>
<feature type="compositionally biased region" description="Basic and acidic residues" evidence="5">
    <location>
        <begin position="723"/>
        <end position="755"/>
    </location>
</feature>
<feature type="transmembrane region" description="Helical" evidence="6">
    <location>
        <begin position="157"/>
        <end position="177"/>
    </location>
</feature>
<feature type="transmembrane region" description="Helical" evidence="6">
    <location>
        <begin position="481"/>
        <end position="498"/>
    </location>
</feature>
<feature type="transmembrane region" description="Helical" evidence="6">
    <location>
        <begin position="243"/>
        <end position="262"/>
    </location>
</feature>
<feature type="transmembrane region" description="Helical" evidence="6">
    <location>
        <begin position="424"/>
        <end position="442"/>
    </location>
</feature>
<sequence length="804" mass="88151">MASFATNTKERLAKAVGFDSEDRDSDVPSISNADPYLEREPTVGEYLEEIRPSLHDIGMYFYNLFPFLHWIGKYNFTWFIGDLIAGMTVGAVVVPQSMAYALLAQLPPEYGLYSSFMGVLIYWFFATSKDITIGPVAVMSQVTGDVVLKAATRLPDVPGHVIASALAIIAGAIICFLGLARLGWLVEFIPLPSICSFMTGSAINIISGQVPKLMGIKGVNTRTAPYLVIINTLKGLPTTTIDAALGLTALLMLYLIRGFCTYMAKKQPHRAKMYFFISTLRTAFVILLYTGISAGMVLHHREKPPISVLGKVPRGFQHTGAPEINTTIIKAFAPELPAAVIVMLIEHISISKSFGRVNNYIIDPSQELVAIGVTNLLGPFLGAYPATGSFSRTAIKAKAGVRTPFAGVITAIVVLLALYALPALFFYIPNAALAAVIIHAVGDVITPLRVVFQFWRVSPIEVIIFLAGVLVTVFATIEDGIYTTICMSAAVIVVRLFLSRGRFLGVARVRTVKATESTNKGGDQEALVESTEYSQRSGFLPLDHADGSNPRVLVSSPYPGIFIYRFAEGFNYPNATRYLNHLTETIFKETRRTDVKTIAKLGDRPWNDPTPRNAEQDEHDNRPTLKAIILDFSSVNIVDVTAAQALIDVRNQLDRYATPQTVDWHFAHIENRWTKRALCAAGFGYRTPRHNAEDGEGAGHWKTIFSIADLGGSDSAAAAAAAEEKDKEKGGRAVQYDVERTNSDDISKASDKDVPSHPSSRRLVAIKGLNRPYFHFDLQEAVESAIANAERHHESRRESDDTDE</sequence>
<dbReference type="InterPro" id="IPR011547">
    <property type="entry name" value="SLC26A/SulP_dom"/>
</dbReference>
<dbReference type="Pfam" id="PF00916">
    <property type="entry name" value="Sulfate_transp"/>
    <property type="match status" value="1"/>
</dbReference>
<feature type="transmembrane region" description="Helical" evidence="6">
    <location>
        <begin position="184"/>
        <end position="206"/>
    </location>
</feature>
<comment type="subcellular location">
    <subcellularLocation>
        <location evidence="1">Membrane</location>
        <topology evidence="1">Multi-pass membrane protein</topology>
    </subcellularLocation>
</comment>
<evidence type="ECO:0000313" key="8">
    <source>
        <dbReference type="EMBL" id="PNP45482.1"/>
    </source>
</evidence>
<reference evidence="8 9" key="1">
    <citation type="submission" date="2017-02" db="EMBL/GenBank/DDBJ databases">
        <title>Genomes of Trichoderma spp. with biocontrol activity.</title>
        <authorList>
            <person name="Gardiner D."/>
            <person name="Kazan K."/>
            <person name="Vos C."/>
            <person name="Harvey P."/>
        </authorList>
    </citation>
    <scope>NUCLEOTIDE SEQUENCE [LARGE SCALE GENOMIC DNA]</scope>
    <source>
        <strain evidence="8 9">A5MH</strain>
    </source>
</reference>
<feature type="region of interest" description="Disordered" evidence="5">
    <location>
        <begin position="16"/>
        <end position="35"/>
    </location>
</feature>
<dbReference type="OrthoDB" id="288203at2759"/>
<dbReference type="InterPro" id="IPR018045">
    <property type="entry name" value="S04_transporter_CS"/>
</dbReference>
<dbReference type="PROSITE" id="PS01130">
    <property type="entry name" value="SLC26A"/>
    <property type="match status" value="1"/>
</dbReference>
<evidence type="ECO:0000256" key="3">
    <source>
        <dbReference type="ARBA" id="ARBA00022989"/>
    </source>
</evidence>
<evidence type="ECO:0000256" key="4">
    <source>
        <dbReference type="ARBA" id="ARBA00023136"/>
    </source>
</evidence>
<evidence type="ECO:0000256" key="5">
    <source>
        <dbReference type="SAM" id="MobiDB-lite"/>
    </source>
</evidence>
<dbReference type="InterPro" id="IPR001902">
    <property type="entry name" value="SLC26A/SulP_fam"/>
</dbReference>
<dbReference type="CDD" id="cd07042">
    <property type="entry name" value="STAS_SulP_like_sulfate_transporter"/>
    <property type="match status" value="1"/>
</dbReference>
<feature type="transmembrane region" description="Helical" evidence="6">
    <location>
        <begin position="274"/>
        <end position="298"/>
    </location>
</feature>
<feature type="transmembrane region" description="Helical" evidence="6">
    <location>
        <begin position="399"/>
        <end position="418"/>
    </location>
</feature>
<dbReference type="NCBIfam" id="TIGR00815">
    <property type="entry name" value="sulP"/>
    <property type="match status" value="1"/>
</dbReference>
<feature type="transmembrane region" description="Helical" evidence="6">
    <location>
        <begin position="110"/>
        <end position="126"/>
    </location>
</feature>
<dbReference type="GO" id="GO:0016020">
    <property type="term" value="C:membrane"/>
    <property type="evidence" value="ECO:0007669"/>
    <property type="project" value="UniProtKB-SubCell"/>
</dbReference>
<dbReference type="Proteomes" id="UP000236546">
    <property type="component" value="Unassembled WGS sequence"/>
</dbReference>
<dbReference type="AlphaFoldDB" id="A0A2K0TIY6"/>
<feature type="transmembrane region" description="Helical" evidence="6">
    <location>
        <begin position="76"/>
        <end position="103"/>
    </location>
</feature>
<evidence type="ECO:0000256" key="1">
    <source>
        <dbReference type="ARBA" id="ARBA00004141"/>
    </source>
</evidence>
<evidence type="ECO:0000313" key="9">
    <source>
        <dbReference type="Proteomes" id="UP000236546"/>
    </source>
</evidence>
<dbReference type="InterPro" id="IPR036513">
    <property type="entry name" value="STAS_dom_sf"/>
</dbReference>
<dbReference type="PANTHER" id="PTHR11814">
    <property type="entry name" value="SULFATE TRANSPORTER"/>
    <property type="match status" value="1"/>
</dbReference>
<dbReference type="EMBL" id="MTYH01000024">
    <property type="protein sequence ID" value="PNP45482.1"/>
    <property type="molecule type" value="Genomic_DNA"/>
</dbReference>
<accession>A0A2K0TIY6</accession>
<feature type="region of interest" description="Disordered" evidence="5">
    <location>
        <begin position="601"/>
        <end position="620"/>
    </location>
</feature>
<feature type="transmembrane region" description="Helical" evidence="6">
    <location>
        <begin position="368"/>
        <end position="387"/>
    </location>
</feature>
<name>A0A2K0TIY6_9HYPO</name>
<evidence type="ECO:0000256" key="2">
    <source>
        <dbReference type="ARBA" id="ARBA00022692"/>
    </source>
</evidence>
<keyword evidence="4 6" id="KW-0472">Membrane</keyword>
<dbReference type="SUPFAM" id="SSF52091">
    <property type="entry name" value="SpoIIaa-like"/>
    <property type="match status" value="1"/>
</dbReference>
<keyword evidence="3 6" id="KW-1133">Transmembrane helix</keyword>
<protein>
    <recommendedName>
        <fullName evidence="7">STAS domain-containing protein</fullName>
    </recommendedName>
</protein>
<gene>
    <name evidence="8" type="ORF">TGAMA5MH_02705</name>
</gene>
<dbReference type="Pfam" id="PF01740">
    <property type="entry name" value="STAS"/>
    <property type="match status" value="1"/>
</dbReference>
<dbReference type="InterPro" id="IPR002645">
    <property type="entry name" value="STAS_dom"/>
</dbReference>
<feature type="transmembrane region" description="Helical" evidence="6">
    <location>
        <begin position="454"/>
        <end position="475"/>
    </location>
</feature>
<comment type="caution">
    <text evidence="8">The sequence shown here is derived from an EMBL/GenBank/DDBJ whole genome shotgun (WGS) entry which is preliminary data.</text>
</comment>
<dbReference type="PROSITE" id="PS50801">
    <property type="entry name" value="STAS"/>
    <property type="match status" value="1"/>
</dbReference>